<evidence type="ECO:0000313" key="3">
    <source>
        <dbReference type="EMBL" id="EKX37592.1"/>
    </source>
</evidence>
<keyword evidence="2" id="KW-0732">Signal</keyword>
<evidence type="ECO:0008006" key="6">
    <source>
        <dbReference type="Google" id="ProtNLM"/>
    </source>
</evidence>
<proteinExistence type="predicted"/>
<dbReference type="EMBL" id="JH993057">
    <property type="protein sequence ID" value="EKX37592.1"/>
    <property type="molecule type" value="Genomic_DNA"/>
</dbReference>
<feature type="chain" id="PRO_5008770277" description="Saposin B-type domain-containing protein" evidence="2">
    <location>
        <begin position="24"/>
        <end position="318"/>
    </location>
</feature>
<feature type="region of interest" description="Disordered" evidence="1">
    <location>
        <begin position="295"/>
        <end position="318"/>
    </location>
</feature>
<dbReference type="eggNOG" id="ENOG502QUBV">
    <property type="taxonomic scope" value="Eukaryota"/>
</dbReference>
<gene>
    <name evidence="3" type="ORF">GUITHDRAFT_116234</name>
</gene>
<reference evidence="3 5" key="1">
    <citation type="journal article" date="2012" name="Nature">
        <title>Algal genomes reveal evolutionary mosaicism and the fate of nucleomorphs.</title>
        <authorList>
            <consortium name="DOE Joint Genome Institute"/>
            <person name="Curtis B.A."/>
            <person name="Tanifuji G."/>
            <person name="Burki F."/>
            <person name="Gruber A."/>
            <person name="Irimia M."/>
            <person name="Maruyama S."/>
            <person name="Arias M.C."/>
            <person name="Ball S.G."/>
            <person name="Gile G.H."/>
            <person name="Hirakawa Y."/>
            <person name="Hopkins J.F."/>
            <person name="Kuo A."/>
            <person name="Rensing S.A."/>
            <person name="Schmutz J."/>
            <person name="Symeonidi A."/>
            <person name="Elias M."/>
            <person name="Eveleigh R.J."/>
            <person name="Herman E.K."/>
            <person name="Klute M.J."/>
            <person name="Nakayama T."/>
            <person name="Obornik M."/>
            <person name="Reyes-Prieto A."/>
            <person name="Armbrust E.V."/>
            <person name="Aves S.J."/>
            <person name="Beiko R.G."/>
            <person name="Coutinho P."/>
            <person name="Dacks J.B."/>
            <person name="Durnford D.G."/>
            <person name="Fast N.M."/>
            <person name="Green B.R."/>
            <person name="Grisdale C.J."/>
            <person name="Hempel F."/>
            <person name="Henrissat B."/>
            <person name="Hoppner M.P."/>
            <person name="Ishida K."/>
            <person name="Kim E."/>
            <person name="Koreny L."/>
            <person name="Kroth P.G."/>
            <person name="Liu Y."/>
            <person name="Malik S.B."/>
            <person name="Maier U.G."/>
            <person name="McRose D."/>
            <person name="Mock T."/>
            <person name="Neilson J.A."/>
            <person name="Onodera N.T."/>
            <person name="Poole A.M."/>
            <person name="Pritham E.J."/>
            <person name="Richards T.A."/>
            <person name="Rocap G."/>
            <person name="Roy S.W."/>
            <person name="Sarai C."/>
            <person name="Schaack S."/>
            <person name="Shirato S."/>
            <person name="Slamovits C.H."/>
            <person name="Spencer D.F."/>
            <person name="Suzuki S."/>
            <person name="Worden A.Z."/>
            <person name="Zauner S."/>
            <person name="Barry K."/>
            <person name="Bell C."/>
            <person name="Bharti A.K."/>
            <person name="Crow J.A."/>
            <person name="Grimwood J."/>
            <person name="Kramer R."/>
            <person name="Lindquist E."/>
            <person name="Lucas S."/>
            <person name="Salamov A."/>
            <person name="McFadden G.I."/>
            <person name="Lane C.E."/>
            <person name="Keeling P.J."/>
            <person name="Gray M.W."/>
            <person name="Grigoriev I.V."/>
            <person name="Archibald J.M."/>
        </authorList>
    </citation>
    <scope>NUCLEOTIDE SEQUENCE</scope>
    <source>
        <strain evidence="3 5">CCMP2712</strain>
    </source>
</reference>
<feature type="signal peptide" evidence="2">
    <location>
        <begin position="1"/>
        <end position="23"/>
    </location>
</feature>
<dbReference type="GeneID" id="17294344"/>
<accession>L1INB9</accession>
<dbReference type="PaxDb" id="55529-EKX37592"/>
<dbReference type="EnsemblProtists" id="EKX37592">
    <property type="protein sequence ID" value="EKX37592"/>
    <property type="gene ID" value="GUITHDRAFT_116234"/>
</dbReference>
<organism evidence="3">
    <name type="scientific">Guillardia theta (strain CCMP2712)</name>
    <name type="common">Cryptophyte</name>
    <dbReference type="NCBI Taxonomy" id="905079"/>
    <lineage>
        <taxon>Eukaryota</taxon>
        <taxon>Cryptophyceae</taxon>
        <taxon>Pyrenomonadales</taxon>
        <taxon>Geminigeraceae</taxon>
        <taxon>Guillardia</taxon>
    </lineage>
</organism>
<dbReference type="PANTHER" id="PTHR36058:SF1">
    <property type="entry name" value="NUCLEOPHOSMIN"/>
    <property type="match status" value="1"/>
</dbReference>
<dbReference type="KEGG" id="gtt:GUITHDRAFT_116234"/>
<dbReference type="OMA" id="IMKSMEG"/>
<feature type="compositionally biased region" description="Acidic residues" evidence="1">
    <location>
        <begin position="238"/>
        <end position="249"/>
    </location>
</feature>
<evidence type="ECO:0000256" key="1">
    <source>
        <dbReference type="SAM" id="MobiDB-lite"/>
    </source>
</evidence>
<feature type="region of interest" description="Disordered" evidence="1">
    <location>
        <begin position="225"/>
        <end position="269"/>
    </location>
</feature>
<evidence type="ECO:0000313" key="5">
    <source>
        <dbReference type="Proteomes" id="UP000011087"/>
    </source>
</evidence>
<dbReference type="HOGENOM" id="CLU_875652_0_0_1"/>
<dbReference type="Proteomes" id="UP000011087">
    <property type="component" value="Unassembled WGS sequence"/>
</dbReference>
<evidence type="ECO:0000256" key="2">
    <source>
        <dbReference type="SAM" id="SignalP"/>
    </source>
</evidence>
<name>L1INB9_GUITC</name>
<keyword evidence="5" id="KW-1185">Reference proteome</keyword>
<dbReference type="AlphaFoldDB" id="L1INB9"/>
<sequence>MRGKHLLVLSLVALVLFFPSVNCKKKEKKAKAAVSLSPAKLSKYIKCDGCKIMADNLYRHAMDLLKEKGGREKMGEEPILELLEQICDQGEAKGEWLNAYDVVGKKGKISLQKQDGFQSCGPECHALVSVCEQVKVRSEAGESDIAEKIYRGHHIASAEAFSEAICKKMTTSCKEPLPKLKDPRIDEPFNAIDSKKWEAMKMQKMMKGMGMKGTMYDRDSLKDMMEENGMDMPPPKEADDEEEDEEEDEQPKKEKKKAPKKQPNGVVEQVLDGVYTVLDTMSEWADTLTGYAIDSVKQVMGVSSSPDKHDMDMEDAEL</sequence>
<protein>
    <recommendedName>
        <fullName evidence="6">Saposin B-type domain-containing protein</fullName>
    </recommendedName>
</protein>
<dbReference type="PANTHER" id="PTHR36058">
    <property type="entry name" value="NUCLEOPHOSMIN"/>
    <property type="match status" value="1"/>
</dbReference>
<reference evidence="5" key="2">
    <citation type="submission" date="2012-11" db="EMBL/GenBank/DDBJ databases">
        <authorList>
            <person name="Kuo A."/>
            <person name="Curtis B.A."/>
            <person name="Tanifuji G."/>
            <person name="Burki F."/>
            <person name="Gruber A."/>
            <person name="Irimia M."/>
            <person name="Maruyama S."/>
            <person name="Arias M.C."/>
            <person name="Ball S.G."/>
            <person name="Gile G.H."/>
            <person name="Hirakawa Y."/>
            <person name="Hopkins J.F."/>
            <person name="Rensing S.A."/>
            <person name="Schmutz J."/>
            <person name="Symeonidi A."/>
            <person name="Elias M."/>
            <person name="Eveleigh R.J."/>
            <person name="Herman E.K."/>
            <person name="Klute M.J."/>
            <person name="Nakayama T."/>
            <person name="Obornik M."/>
            <person name="Reyes-Prieto A."/>
            <person name="Armbrust E.V."/>
            <person name="Aves S.J."/>
            <person name="Beiko R.G."/>
            <person name="Coutinho P."/>
            <person name="Dacks J.B."/>
            <person name="Durnford D.G."/>
            <person name="Fast N.M."/>
            <person name="Green B.R."/>
            <person name="Grisdale C."/>
            <person name="Hempe F."/>
            <person name="Henrissat B."/>
            <person name="Hoppner M.P."/>
            <person name="Ishida K.-I."/>
            <person name="Kim E."/>
            <person name="Koreny L."/>
            <person name="Kroth P.G."/>
            <person name="Liu Y."/>
            <person name="Malik S.-B."/>
            <person name="Maier U.G."/>
            <person name="McRose D."/>
            <person name="Mock T."/>
            <person name="Neilson J.A."/>
            <person name="Onodera N.T."/>
            <person name="Poole A.M."/>
            <person name="Pritham E.J."/>
            <person name="Richards T.A."/>
            <person name="Rocap G."/>
            <person name="Roy S.W."/>
            <person name="Sarai C."/>
            <person name="Schaack S."/>
            <person name="Shirato S."/>
            <person name="Slamovits C.H."/>
            <person name="Spencer D.F."/>
            <person name="Suzuki S."/>
            <person name="Worden A.Z."/>
            <person name="Zauner S."/>
            <person name="Barry K."/>
            <person name="Bell C."/>
            <person name="Bharti A.K."/>
            <person name="Crow J.A."/>
            <person name="Grimwood J."/>
            <person name="Kramer R."/>
            <person name="Lindquist E."/>
            <person name="Lucas S."/>
            <person name="Salamov A."/>
            <person name="McFadden G.I."/>
            <person name="Lane C.E."/>
            <person name="Keeling P.J."/>
            <person name="Gray M.W."/>
            <person name="Grigoriev I.V."/>
            <person name="Archibald J.M."/>
        </authorList>
    </citation>
    <scope>NUCLEOTIDE SEQUENCE</scope>
    <source>
        <strain evidence="5">CCMP2712</strain>
    </source>
</reference>
<dbReference type="RefSeq" id="XP_005824572.1">
    <property type="nucleotide sequence ID" value="XM_005824515.1"/>
</dbReference>
<evidence type="ECO:0000313" key="4">
    <source>
        <dbReference type="EnsemblProtists" id="EKX37592"/>
    </source>
</evidence>
<reference evidence="4" key="3">
    <citation type="submission" date="2016-03" db="UniProtKB">
        <authorList>
            <consortium name="EnsemblProtists"/>
        </authorList>
    </citation>
    <scope>IDENTIFICATION</scope>
</reference>